<proteinExistence type="predicted"/>
<evidence type="ECO:0000313" key="1">
    <source>
        <dbReference type="EMBL" id="THC91115.1"/>
    </source>
</evidence>
<keyword evidence="2" id="KW-1185">Reference proteome</keyword>
<comment type="caution">
    <text evidence="1">The sequence shown here is derived from an EMBL/GenBank/DDBJ whole genome shotgun (WGS) entry which is preliminary data.</text>
</comment>
<organism evidence="1 2">
    <name type="scientific">Aspergillus tanneri</name>
    <dbReference type="NCBI Taxonomy" id="1220188"/>
    <lineage>
        <taxon>Eukaryota</taxon>
        <taxon>Fungi</taxon>
        <taxon>Dikarya</taxon>
        <taxon>Ascomycota</taxon>
        <taxon>Pezizomycotina</taxon>
        <taxon>Eurotiomycetes</taxon>
        <taxon>Eurotiomycetidae</taxon>
        <taxon>Eurotiales</taxon>
        <taxon>Aspergillaceae</taxon>
        <taxon>Aspergillus</taxon>
        <taxon>Aspergillus subgen. Circumdati</taxon>
    </lineage>
</organism>
<dbReference type="AlphaFoldDB" id="A0A4S3J8E2"/>
<dbReference type="VEuPathDB" id="FungiDB:EYZ11_009429"/>
<dbReference type="Proteomes" id="UP000308092">
    <property type="component" value="Unassembled WGS sequence"/>
</dbReference>
<evidence type="ECO:0000313" key="2">
    <source>
        <dbReference type="Proteomes" id="UP000308092"/>
    </source>
</evidence>
<reference evidence="1 2" key="1">
    <citation type="submission" date="2019-03" db="EMBL/GenBank/DDBJ databases">
        <title>The genome sequence of a newly discovered highly antifungal drug resistant Aspergillus species, Aspergillus tanneri NIH 1004.</title>
        <authorList>
            <person name="Mounaud S."/>
            <person name="Singh I."/>
            <person name="Joardar V."/>
            <person name="Pakala S."/>
            <person name="Pakala S."/>
            <person name="Venepally P."/>
            <person name="Hoover J."/>
            <person name="Nierman W."/>
            <person name="Chung J."/>
            <person name="Losada L."/>
        </authorList>
    </citation>
    <scope>NUCLEOTIDE SEQUENCE [LARGE SCALE GENOMIC DNA]</scope>
    <source>
        <strain evidence="1 2">NIH1004</strain>
    </source>
</reference>
<gene>
    <name evidence="1" type="ORF">EYZ11_009429</name>
</gene>
<accession>A0A4S3J8E2</accession>
<dbReference type="EMBL" id="SOSA01000446">
    <property type="protein sequence ID" value="THC91115.1"/>
    <property type="molecule type" value="Genomic_DNA"/>
</dbReference>
<protein>
    <submittedName>
        <fullName evidence="1">Uncharacterized protein</fullName>
    </submittedName>
</protein>
<name>A0A4S3J8E2_9EURO</name>
<sequence>MSSRELLYSEAGVFGGPTRASLQSTKIKARD</sequence>